<feature type="coiled-coil region" evidence="1">
    <location>
        <begin position="19"/>
        <end position="106"/>
    </location>
</feature>
<sequence length="367" mass="42065">MNGIPLHKMNWGAYGNSQVKLNENEKIKARNSIQNLNRDSVKLKDLCSEDKFKIGELAKKLSDEKKSMKAIEAKLTKEQKKVEFELQEAMNDNKRITTEMKQLKNGFDESLGQIKQFIQMKRCSLSPIRHSRNISSMSDYTFNQNPFKVRNHESEEQIRSKTPTLPPRANTSCNTSFESERRLFNASSLYEKSDTIRCTTPSTETSFSSLSCQSTSTQTSYDKIIQVKISPYQSHNKQTAGIKQSTALREVKNLQNDLFNLSKGVKDLKSNCVDFIKSSNSYNSQANRNIFKPSEFFQSLGLSNKNQKLPIGSDKENIFASRQNSYIYETVGNPKNKGKKQEDIDVISIDDKYYDDQLFKVLEEIDK</sequence>
<keyword evidence="1" id="KW-0175">Coiled coil</keyword>
<dbReference type="AlphaFoldDB" id="A0AAU9IGL6"/>
<keyword evidence="4" id="KW-1185">Reference proteome</keyword>
<gene>
    <name evidence="3" type="ORF">BSTOLATCC_MIC3598</name>
</gene>
<proteinExistence type="predicted"/>
<dbReference type="EMBL" id="CAJZBQ010000004">
    <property type="protein sequence ID" value="CAG9311308.1"/>
    <property type="molecule type" value="Genomic_DNA"/>
</dbReference>
<evidence type="ECO:0000256" key="1">
    <source>
        <dbReference type="SAM" id="Coils"/>
    </source>
</evidence>
<protein>
    <submittedName>
        <fullName evidence="3">Uncharacterized protein</fullName>
    </submittedName>
</protein>
<dbReference type="Proteomes" id="UP001162131">
    <property type="component" value="Unassembled WGS sequence"/>
</dbReference>
<evidence type="ECO:0000256" key="2">
    <source>
        <dbReference type="SAM" id="MobiDB-lite"/>
    </source>
</evidence>
<name>A0AAU9IGL6_9CILI</name>
<comment type="caution">
    <text evidence="3">The sequence shown here is derived from an EMBL/GenBank/DDBJ whole genome shotgun (WGS) entry which is preliminary data.</text>
</comment>
<evidence type="ECO:0000313" key="4">
    <source>
        <dbReference type="Proteomes" id="UP001162131"/>
    </source>
</evidence>
<evidence type="ECO:0000313" key="3">
    <source>
        <dbReference type="EMBL" id="CAG9311308.1"/>
    </source>
</evidence>
<reference evidence="3" key="1">
    <citation type="submission" date="2021-09" db="EMBL/GenBank/DDBJ databases">
        <authorList>
            <consortium name="AG Swart"/>
            <person name="Singh M."/>
            <person name="Singh A."/>
            <person name="Seah K."/>
            <person name="Emmerich C."/>
        </authorList>
    </citation>
    <scope>NUCLEOTIDE SEQUENCE</scope>
    <source>
        <strain evidence="3">ATCC30299</strain>
    </source>
</reference>
<organism evidence="3 4">
    <name type="scientific">Blepharisma stoltei</name>
    <dbReference type="NCBI Taxonomy" id="1481888"/>
    <lineage>
        <taxon>Eukaryota</taxon>
        <taxon>Sar</taxon>
        <taxon>Alveolata</taxon>
        <taxon>Ciliophora</taxon>
        <taxon>Postciliodesmatophora</taxon>
        <taxon>Heterotrichea</taxon>
        <taxon>Heterotrichida</taxon>
        <taxon>Blepharismidae</taxon>
        <taxon>Blepharisma</taxon>
    </lineage>
</organism>
<feature type="region of interest" description="Disordered" evidence="2">
    <location>
        <begin position="151"/>
        <end position="174"/>
    </location>
</feature>
<accession>A0AAU9IGL6</accession>